<evidence type="ECO:0000313" key="4">
    <source>
        <dbReference type="Proteomes" id="UP000177622"/>
    </source>
</evidence>
<feature type="transmembrane region" description="Helical" evidence="2">
    <location>
        <begin position="238"/>
        <end position="260"/>
    </location>
</feature>
<name>A0A1F5LVP7_PENAI</name>
<keyword evidence="4" id="KW-1185">Reference proteome</keyword>
<evidence type="ECO:0000256" key="1">
    <source>
        <dbReference type="SAM" id="MobiDB-lite"/>
    </source>
</evidence>
<evidence type="ECO:0008006" key="5">
    <source>
        <dbReference type="Google" id="ProtNLM"/>
    </source>
</evidence>
<feature type="transmembrane region" description="Helical" evidence="2">
    <location>
        <begin position="173"/>
        <end position="197"/>
    </location>
</feature>
<feature type="compositionally biased region" description="Basic and acidic residues" evidence="1">
    <location>
        <begin position="121"/>
        <end position="130"/>
    </location>
</feature>
<evidence type="ECO:0000256" key="2">
    <source>
        <dbReference type="SAM" id="Phobius"/>
    </source>
</evidence>
<keyword evidence="2" id="KW-0472">Membrane</keyword>
<protein>
    <recommendedName>
        <fullName evidence="5">Palmitoyltransferase</fullName>
    </recommendedName>
</protein>
<feature type="transmembrane region" description="Helical" evidence="2">
    <location>
        <begin position="55"/>
        <end position="82"/>
    </location>
</feature>
<feature type="region of interest" description="Disordered" evidence="1">
    <location>
        <begin position="98"/>
        <end position="138"/>
    </location>
</feature>
<keyword evidence="2" id="KW-1133">Transmembrane helix</keyword>
<dbReference type="GeneID" id="34571890"/>
<organism evidence="3 4">
    <name type="scientific">Penicillium arizonense</name>
    <dbReference type="NCBI Taxonomy" id="1835702"/>
    <lineage>
        <taxon>Eukaryota</taxon>
        <taxon>Fungi</taxon>
        <taxon>Dikarya</taxon>
        <taxon>Ascomycota</taxon>
        <taxon>Pezizomycotina</taxon>
        <taxon>Eurotiomycetes</taxon>
        <taxon>Eurotiomycetidae</taxon>
        <taxon>Eurotiales</taxon>
        <taxon>Aspergillaceae</taxon>
        <taxon>Penicillium</taxon>
    </lineage>
</organism>
<dbReference type="EMBL" id="LXJU01000002">
    <property type="protein sequence ID" value="OGE57214.1"/>
    <property type="molecule type" value="Genomic_DNA"/>
</dbReference>
<dbReference type="AlphaFoldDB" id="A0A1F5LVP7"/>
<comment type="caution">
    <text evidence="3">The sequence shown here is derived from an EMBL/GenBank/DDBJ whole genome shotgun (WGS) entry which is preliminary data.</text>
</comment>
<keyword evidence="2" id="KW-0812">Transmembrane</keyword>
<accession>A0A1F5LVP7</accession>
<gene>
    <name evidence="3" type="ORF">PENARI_c002G00371</name>
</gene>
<feature type="transmembrane region" description="Helical" evidence="2">
    <location>
        <begin position="20"/>
        <end position="43"/>
    </location>
</feature>
<evidence type="ECO:0000313" key="3">
    <source>
        <dbReference type="EMBL" id="OGE57214.1"/>
    </source>
</evidence>
<reference evidence="3 4" key="1">
    <citation type="journal article" date="2016" name="Sci. Rep.">
        <title>Penicillium arizonense, a new, genome sequenced fungal species, reveals a high chemical diversity in secreted metabolites.</title>
        <authorList>
            <person name="Grijseels S."/>
            <person name="Nielsen J.C."/>
            <person name="Randelovic M."/>
            <person name="Nielsen J."/>
            <person name="Nielsen K.F."/>
            <person name="Workman M."/>
            <person name="Frisvad J.C."/>
        </authorList>
    </citation>
    <scope>NUCLEOTIDE SEQUENCE [LARGE SCALE GENOMIC DNA]</scope>
    <source>
        <strain evidence="3 4">CBS 141311</strain>
    </source>
</reference>
<dbReference type="Proteomes" id="UP000177622">
    <property type="component" value="Unassembled WGS sequence"/>
</dbReference>
<feature type="compositionally biased region" description="Basic residues" evidence="1">
    <location>
        <begin position="104"/>
        <end position="119"/>
    </location>
</feature>
<dbReference type="STRING" id="1835702.A0A1F5LVP7"/>
<proteinExistence type="predicted"/>
<dbReference type="OrthoDB" id="331948at2759"/>
<feature type="transmembrane region" description="Helical" evidence="2">
    <location>
        <begin position="204"/>
        <end position="226"/>
    </location>
</feature>
<sequence>MASQAQKRVNAVVSRLIPPLLLGVTIYASYAVTKPLCIDYLILPLPSYNRGPRAGAGAAILAIYYVLLIPMVVTYLCLYYYVLWNPGYLPLGTQRLQDDENEKHSKRSHPKRRRRRGSSRKAPDPEKTQQPEEDVESGVLANAGNDPYQLDLSGLEKFYTKDVFTGRTTAVNWVVVCAKWITSALGTYAFLLVGGVVSETSFKFFIQFVFYTSLFCGFTLIVSAYFTAELRRQTGGANPHWCVCIGLAALFGFFAAGMTLSSVQMALFNVTTIENLNRRSVVWTLAVRVPEHLTNRLWTTDSPWAPTFRMVSYPPATPSTPGRPQTDASTGEKHVFAILHTLPGENPFDLGSPFKNLQQVMGYSVADWFLPIKQSPCADHSSMESDFALGPVVTRLKQEAGLVPHENRNGATTQSAT</sequence>
<dbReference type="RefSeq" id="XP_022492641.1">
    <property type="nucleotide sequence ID" value="XM_022627156.1"/>
</dbReference>